<feature type="signal peptide" evidence="2">
    <location>
        <begin position="1"/>
        <end position="36"/>
    </location>
</feature>
<keyword evidence="2" id="KW-0732">Signal</keyword>
<protein>
    <recommendedName>
        <fullName evidence="4">Secreted protein</fullName>
    </recommendedName>
</protein>
<dbReference type="AlphaFoldDB" id="C3ZA42"/>
<organism>
    <name type="scientific">Branchiostoma floridae</name>
    <name type="common">Florida lancelet</name>
    <name type="synonym">Amphioxus</name>
    <dbReference type="NCBI Taxonomy" id="7739"/>
    <lineage>
        <taxon>Eukaryota</taxon>
        <taxon>Metazoa</taxon>
        <taxon>Chordata</taxon>
        <taxon>Cephalochordata</taxon>
        <taxon>Leptocardii</taxon>
        <taxon>Amphioxiformes</taxon>
        <taxon>Branchiostomatidae</taxon>
        <taxon>Branchiostoma</taxon>
    </lineage>
</organism>
<evidence type="ECO:0000256" key="1">
    <source>
        <dbReference type="SAM" id="MobiDB-lite"/>
    </source>
</evidence>
<name>C3ZA42_BRAFL</name>
<feature type="chain" id="PRO_5002936588" description="Secreted protein" evidence="2">
    <location>
        <begin position="37"/>
        <end position="154"/>
    </location>
</feature>
<evidence type="ECO:0000256" key="2">
    <source>
        <dbReference type="SAM" id="SignalP"/>
    </source>
</evidence>
<accession>C3ZA42</accession>
<sequence length="154" mass="17104">MKMLTVLMVKSVVISTMNRVMMKMLMLLMVCLQCDKQSNEDVDGRDDGVIMMSRVLLKMLMMAETMDLPAETNQRETDSQPDPISRKSRGRAAGLPRRAVCRSGGQAGDLSRRVVCVLLSPHLSKLDPASTHHIPYSPGPPHITACLYENNNYG</sequence>
<gene>
    <name evidence="3" type="ORF">BRAFLDRAFT_77593</name>
</gene>
<reference evidence="3" key="1">
    <citation type="journal article" date="2008" name="Nature">
        <title>The amphioxus genome and the evolution of the chordate karyotype.</title>
        <authorList>
            <consortium name="US DOE Joint Genome Institute (JGI-PGF)"/>
            <person name="Putnam N.H."/>
            <person name="Butts T."/>
            <person name="Ferrier D.E.K."/>
            <person name="Furlong R.F."/>
            <person name="Hellsten U."/>
            <person name="Kawashima T."/>
            <person name="Robinson-Rechavi M."/>
            <person name="Shoguchi E."/>
            <person name="Terry A."/>
            <person name="Yu J.-K."/>
            <person name="Benito-Gutierrez E.L."/>
            <person name="Dubchak I."/>
            <person name="Garcia-Fernandez J."/>
            <person name="Gibson-Brown J.J."/>
            <person name="Grigoriev I.V."/>
            <person name="Horton A.C."/>
            <person name="de Jong P.J."/>
            <person name="Jurka J."/>
            <person name="Kapitonov V.V."/>
            <person name="Kohara Y."/>
            <person name="Kuroki Y."/>
            <person name="Lindquist E."/>
            <person name="Lucas S."/>
            <person name="Osoegawa K."/>
            <person name="Pennacchio L.A."/>
            <person name="Salamov A.A."/>
            <person name="Satou Y."/>
            <person name="Sauka-Spengler T."/>
            <person name="Schmutz J."/>
            <person name="Shin-I T."/>
            <person name="Toyoda A."/>
            <person name="Bronner-Fraser M."/>
            <person name="Fujiyama A."/>
            <person name="Holland L.Z."/>
            <person name="Holland P.W.H."/>
            <person name="Satoh N."/>
            <person name="Rokhsar D.S."/>
        </authorList>
    </citation>
    <scope>NUCLEOTIDE SEQUENCE [LARGE SCALE GENOMIC DNA]</scope>
    <source>
        <strain evidence="3">S238N-H82</strain>
        <tissue evidence="3">Testes</tissue>
    </source>
</reference>
<feature type="region of interest" description="Disordered" evidence="1">
    <location>
        <begin position="69"/>
        <end position="98"/>
    </location>
</feature>
<dbReference type="InParanoid" id="C3ZA42"/>
<dbReference type="EMBL" id="GG666601">
    <property type="protein sequence ID" value="EEN50630.1"/>
    <property type="molecule type" value="Genomic_DNA"/>
</dbReference>
<proteinExistence type="predicted"/>
<evidence type="ECO:0008006" key="4">
    <source>
        <dbReference type="Google" id="ProtNLM"/>
    </source>
</evidence>
<evidence type="ECO:0000313" key="3">
    <source>
        <dbReference type="EMBL" id="EEN50630.1"/>
    </source>
</evidence>